<gene>
    <name evidence="2" type="ORF">DAD186_20980</name>
</gene>
<sequence>MIIHGTTRPSRTGILVSRALEALAKDITNFDVEFADLKEVNLPFLDELEPPRAGNYQRPHTRAWAATVDRADAIVWATPQYNGSFSAPLKNAIDYLAAEWEGKPLGIIAWGYHNGGLDAARALAPVAASLRMRLVEPLFGYTSYGADLKDGSLAISEEWTQNATTLLKGLEEHSA</sequence>
<dbReference type="SUPFAM" id="SSF52218">
    <property type="entry name" value="Flavoproteins"/>
    <property type="match status" value="1"/>
</dbReference>
<name>A0A1B0ZL60_9MICO</name>
<dbReference type="GO" id="GO:0016491">
    <property type="term" value="F:oxidoreductase activity"/>
    <property type="evidence" value="ECO:0007669"/>
    <property type="project" value="InterPro"/>
</dbReference>
<dbReference type="Gene3D" id="3.40.50.360">
    <property type="match status" value="1"/>
</dbReference>
<protein>
    <recommendedName>
        <fullName evidence="1">NADPH-dependent FMN reductase-like domain-containing protein</fullName>
    </recommendedName>
</protein>
<dbReference type="GO" id="GO:0010181">
    <property type="term" value="F:FMN binding"/>
    <property type="evidence" value="ECO:0007669"/>
    <property type="project" value="TreeGrafter"/>
</dbReference>
<dbReference type="GO" id="GO:0005829">
    <property type="term" value="C:cytosol"/>
    <property type="evidence" value="ECO:0007669"/>
    <property type="project" value="TreeGrafter"/>
</dbReference>
<dbReference type="PANTHER" id="PTHR30543:SF21">
    <property type="entry name" value="NAD(P)H-DEPENDENT FMN REDUCTASE LOT6"/>
    <property type="match status" value="1"/>
</dbReference>
<dbReference type="PANTHER" id="PTHR30543">
    <property type="entry name" value="CHROMATE REDUCTASE"/>
    <property type="match status" value="1"/>
</dbReference>
<evidence type="ECO:0000313" key="3">
    <source>
        <dbReference type="Proteomes" id="UP000092596"/>
    </source>
</evidence>
<feature type="domain" description="NADPH-dependent FMN reductase-like" evidence="1">
    <location>
        <begin position="2"/>
        <end position="137"/>
    </location>
</feature>
<dbReference type="AlphaFoldDB" id="A0A1B0ZL60"/>
<dbReference type="InterPro" id="IPR005025">
    <property type="entry name" value="FMN_Rdtase-like_dom"/>
</dbReference>
<dbReference type="STRING" id="1630135.DAD186_20980"/>
<dbReference type="Proteomes" id="UP000092596">
    <property type="component" value="Chromosome"/>
</dbReference>
<organism evidence="2 3">
    <name type="scientific">Dermabacter vaginalis</name>
    <dbReference type="NCBI Taxonomy" id="1630135"/>
    <lineage>
        <taxon>Bacteria</taxon>
        <taxon>Bacillati</taxon>
        <taxon>Actinomycetota</taxon>
        <taxon>Actinomycetes</taxon>
        <taxon>Micrococcales</taxon>
        <taxon>Dermabacteraceae</taxon>
        <taxon>Dermabacter</taxon>
    </lineage>
</organism>
<evidence type="ECO:0000313" key="2">
    <source>
        <dbReference type="EMBL" id="ANP28648.1"/>
    </source>
</evidence>
<reference evidence="2 3" key="1">
    <citation type="submission" date="2015-06" db="EMBL/GenBank/DDBJ databases">
        <title>Investigation of pathophysiology for high-risk pregnancy and development of treatment modality based on it.</title>
        <authorList>
            <person name="Kim B.-C."/>
            <person name="Lim S."/>
        </authorList>
    </citation>
    <scope>NUCLEOTIDE SEQUENCE [LARGE SCALE GENOMIC DNA]</scope>
    <source>
        <strain evidence="2 3">AD1-86</strain>
    </source>
</reference>
<accession>A0A1B0ZL60</accession>
<dbReference type="InterPro" id="IPR029039">
    <property type="entry name" value="Flavoprotein-like_sf"/>
</dbReference>
<proteinExistence type="predicted"/>
<evidence type="ECO:0000259" key="1">
    <source>
        <dbReference type="Pfam" id="PF03358"/>
    </source>
</evidence>
<dbReference type="EMBL" id="CP012117">
    <property type="protein sequence ID" value="ANP28648.1"/>
    <property type="molecule type" value="Genomic_DNA"/>
</dbReference>
<dbReference type="InterPro" id="IPR050712">
    <property type="entry name" value="NAD(P)H-dep_reductase"/>
</dbReference>
<dbReference type="Pfam" id="PF03358">
    <property type="entry name" value="FMN_red"/>
    <property type="match status" value="1"/>
</dbReference>
<dbReference type="KEGG" id="dva:DAD186_20980"/>